<dbReference type="VEuPathDB" id="TriTrypDB:Lsey_0012_0080"/>
<accession>A0A0N0P8I7</accession>
<keyword evidence="2" id="KW-0479">Metal-binding</keyword>
<keyword evidence="9" id="KW-1185">Reference proteome</keyword>
<sequence length="542" mass="58900">MPGDASKPQRVRVGKRSQFTDGSRQLVKCGVRNIAVICVKDQLYAIDNACYHHGGPLLRGDIEEMGGHPCIVCPWHNYKIALDTGEGLYMGIAINPSGGPPQQTLKSKGCKQRVHKVTVDYAGDVYVMVDLSGPKLESDTYASMELANREQPTTAPMDGDGSGPRPPQIHSSIALGLRSGQVFQQMGRTSTGRGGTNPLSTGLEVRPPVSPTLLAAQGGVRRLWDTNVHATNLFVSCASMADVCVGVREFHFVHHAGPLLRHAELGEYVELELPIKDTRAAAEGSTSGPSSSAPVVSAAAPNWEGMMRRRWTICDVNRKGSLFTLMVKTTCNDPQISGSAWLHQRSLHAPLRVCAVGGTFTFADHQDTIRKLRGNVLWVTGGIGITSAYAAMNSSLDDTFFAEGKESLHVVHLHANRTLETVAKLDEFVRWQRRFPPERGSQSDADRHNKSYVMELYIPPKAEEGQGSVRGRHGAPSPTPPTTPITHRHHLRKEDVMLAVQTYFGPDLPLAYVCGPPKFVSDCVEALLSAGLPEAQILTDDV</sequence>
<dbReference type="OMA" id="MGGHPCI"/>
<dbReference type="GO" id="GO:0046872">
    <property type="term" value="F:metal ion binding"/>
    <property type="evidence" value="ECO:0007669"/>
    <property type="project" value="UniProtKB-KW"/>
</dbReference>
<comment type="caution">
    <text evidence="8">The sequence shown here is derived from an EMBL/GenBank/DDBJ whole genome shotgun (WGS) entry which is preliminary data.</text>
</comment>
<dbReference type="Pfam" id="PF22543">
    <property type="entry name" value="Rieske_4"/>
    <property type="match status" value="1"/>
</dbReference>
<dbReference type="SUPFAM" id="SSF50022">
    <property type="entry name" value="ISP domain"/>
    <property type="match status" value="1"/>
</dbReference>
<proteinExistence type="predicted"/>
<dbReference type="FunFam" id="2.102.10.10:FF:000032">
    <property type="entry name" value="Rieske_[2Fe-2S]_domain/Rieske-like_[2Fe-2S ]_domain_containing_protein_-_putative"/>
    <property type="match status" value="1"/>
</dbReference>
<dbReference type="CDD" id="cd00322">
    <property type="entry name" value="FNR_like"/>
    <property type="match status" value="1"/>
</dbReference>
<protein>
    <recommendedName>
        <fullName evidence="7">Rieske domain-containing protein</fullName>
    </recommendedName>
</protein>
<dbReference type="PANTHER" id="PTHR21496">
    <property type="entry name" value="FERREDOXIN-RELATED"/>
    <property type="match status" value="1"/>
</dbReference>
<evidence type="ECO:0000256" key="1">
    <source>
        <dbReference type="ARBA" id="ARBA00022714"/>
    </source>
</evidence>
<dbReference type="PANTHER" id="PTHR21496:SF0">
    <property type="entry name" value="RIESKE DOMAIN-CONTAINING PROTEIN"/>
    <property type="match status" value="1"/>
</dbReference>
<dbReference type="CDD" id="cd03467">
    <property type="entry name" value="Rieske"/>
    <property type="match status" value="1"/>
</dbReference>
<feature type="domain" description="Rieske" evidence="7">
    <location>
        <begin position="11"/>
        <end position="119"/>
    </location>
</feature>
<dbReference type="InterPro" id="IPR036922">
    <property type="entry name" value="Rieske_2Fe-2S_sf"/>
</dbReference>
<organism evidence="8 9">
    <name type="scientific">Leptomonas seymouri</name>
    <dbReference type="NCBI Taxonomy" id="5684"/>
    <lineage>
        <taxon>Eukaryota</taxon>
        <taxon>Discoba</taxon>
        <taxon>Euglenozoa</taxon>
        <taxon>Kinetoplastea</taxon>
        <taxon>Metakinetoplastina</taxon>
        <taxon>Trypanosomatida</taxon>
        <taxon>Trypanosomatidae</taxon>
        <taxon>Leishmaniinae</taxon>
        <taxon>Leptomonas</taxon>
    </lineage>
</organism>
<keyword evidence="1" id="KW-0001">2Fe-2S</keyword>
<dbReference type="InterPro" id="IPR039261">
    <property type="entry name" value="FNR_nucleotide-bd"/>
</dbReference>
<dbReference type="OrthoDB" id="426882at2759"/>
<evidence type="ECO:0000259" key="7">
    <source>
        <dbReference type="PROSITE" id="PS51296"/>
    </source>
</evidence>
<dbReference type="SUPFAM" id="SSF52343">
    <property type="entry name" value="Ferredoxin reductase-like, C-terminal NADP-linked domain"/>
    <property type="match status" value="1"/>
</dbReference>
<evidence type="ECO:0000256" key="6">
    <source>
        <dbReference type="SAM" id="MobiDB-lite"/>
    </source>
</evidence>
<dbReference type="InterPro" id="IPR054716">
    <property type="entry name" value="Sol_Rieske_ferrdox_dom"/>
</dbReference>
<dbReference type="Gene3D" id="3.40.50.80">
    <property type="entry name" value="Nucleotide-binding domain of ferredoxin-NADP reductase (FNR) module"/>
    <property type="match status" value="1"/>
</dbReference>
<evidence type="ECO:0000256" key="4">
    <source>
        <dbReference type="ARBA" id="ARBA00023014"/>
    </source>
</evidence>
<keyword evidence="3" id="KW-0408">Iron</keyword>
<evidence type="ECO:0000256" key="5">
    <source>
        <dbReference type="ARBA" id="ARBA00034078"/>
    </source>
</evidence>
<dbReference type="Proteomes" id="UP000038009">
    <property type="component" value="Unassembled WGS sequence"/>
</dbReference>
<reference evidence="8 9" key="1">
    <citation type="journal article" date="2015" name="PLoS Pathog.">
        <title>Leptomonas seymouri: Adaptations to the Dixenous Life Cycle Analyzed by Genome Sequencing, Transcriptome Profiling and Co-infection with Leishmania donovani.</title>
        <authorList>
            <person name="Kraeva N."/>
            <person name="Butenko A."/>
            <person name="Hlavacova J."/>
            <person name="Kostygov A."/>
            <person name="Myskova J."/>
            <person name="Grybchuk D."/>
            <person name="Lestinova T."/>
            <person name="Votypka J."/>
            <person name="Volf P."/>
            <person name="Opperdoes F."/>
            <person name="Flegontov P."/>
            <person name="Lukes J."/>
            <person name="Yurchenko V."/>
        </authorList>
    </citation>
    <scope>NUCLEOTIDE SEQUENCE [LARGE SCALE GENOMIC DNA]</scope>
    <source>
        <strain evidence="8 9">ATCC 30220</strain>
    </source>
</reference>
<evidence type="ECO:0000313" key="8">
    <source>
        <dbReference type="EMBL" id="KPI89989.1"/>
    </source>
</evidence>
<dbReference type="AlphaFoldDB" id="A0A0N0P8I7"/>
<keyword evidence="4" id="KW-0411">Iron-sulfur</keyword>
<name>A0A0N0P8I7_LEPSE</name>
<gene>
    <name evidence="8" type="ORF">ABL78_0849</name>
</gene>
<dbReference type="PROSITE" id="PS51296">
    <property type="entry name" value="RIESKE"/>
    <property type="match status" value="1"/>
</dbReference>
<comment type="cofactor">
    <cofactor evidence="5">
        <name>[2Fe-2S] cluster</name>
        <dbReference type="ChEBI" id="CHEBI:190135"/>
    </cofactor>
</comment>
<dbReference type="Gene3D" id="2.102.10.10">
    <property type="entry name" value="Rieske [2Fe-2S] iron-sulphur domain"/>
    <property type="match status" value="1"/>
</dbReference>
<evidence type="ECO:0000256" key="3">
    <source>
        <dbReference type="ARBA" id="ARBA00023004"/>
    </source>
</evidence>
<dbReference type="GO" id="GO:0051537">
    <property type="term" value="F:2 iron, 2 sulfur cluster binding"/>
    <property type="evidence" value="ECO:0007669"/>
    <property type="project" value="UniProtKB-KW"/>
</dbReference>
<dbReference type="InterPro" id="IPR017941">
    <property type="entry name" value="Rieske_2Fe-2S"/>
</dbReference>
<feature type="region of interest" description="Disordered" evidence="6">
    <location>
        <begin position="463"/>
        <end position="486"/>
    </location>
</feature>
<evidence type="ECO:0000313" key="9">
    <source>
        <dbReference type="Proteomes" id="UP000038009"/>
    </source>
</evidence>
<dbReference type="EMBL" id="LJSK01000012">
    <property type="protein sequence ID" value="KPI89989.1"/>
    <property type="molecule type" value="Genomic_DNA"/>
</dbReference>
<evidence type="ECO:0000256" key="2">
    <source>
        <dbReference type="ARBA" id="ARBA00022723"/>
    </source>
</evidence>